<dbReference type="EMBL" id="PTQR01000060">
    <property type="protein sequence ID" value="TKX22894.1"/>
    <property type="molecule type" value="Genomic_DNA"/>
</dbReference>
<dbReference type="PANTHER" id="PTHR43569">
    <property type="entry name" value="AMIDOHYDROLASE"/>
    <property type="match status" value="1"/>
</dbReference>
<dbReference type="AlphaFoldDB" id="A0A4U7B449"/>
<evidence type="ECO:0000259" key="2">
    <source>
        <dbReference type="Pfam" id="PF04909"/>
    </source>
</evidence>
<evidence type="ECO:0000313" key="3">
    <source>
        <dbReference type="EMBL" id="TKX22894.1"/>
    </source>
</evidence>
<dbReference type="PANTHER" id="PTHR43569:SF2">
    <property type="entry name" value="AMIDOHYDROLASE-RELATED DOMAIN-CONTAINING PROTEIN"/>
    <property type="match status" value="1"/>
</dbReference>
<dbReference type="Proteomes" id="UP000308133">
    <property type="component" value="Unassembled WGS sequence"/>
</dbReference>
<feature type="domain" description="Amidohydrolase-related" evidence="2">
    <location>
        <begin position="212"/>
        <end position="353"/>
    </location>
</feature>
<dbReference type="InterPro" id="IPR052350">
    <property type="entry name" value="Metallo-dep_Lactonases"/>
</dbReference>
<reference evidence="3 4" key="1">
    <citation type="submission" date="2018-02" db="EMBL/GenBank/DDBJ databases">
        <title>Draft genome sequences of Elsinoe sp., causing black scab on jojoba.</title>
        <authorList>
            <person name="Stodart B."/>
            <person name="Jeffress S."/>
            <person name="Ash G."/>
            <person name="Arun Chinnappa K."/>
        </authorList>
    </citation>
    <scope>NUCLEOTIDE SEQUENCE [LARGE SCALE GENOMIC DNA]</scope>
    <source>
        <strain evidence="3 4">Hillstone_2</strain>
    </source>
</reference>
<dbReference type="Pfam" id="PF04909">
    <property type="entry name" value="Amidohydro_2"/>
    <property type="match status" value="1"/>
</dbReference>
<evidence type="ECO:0000256" key="1">
    <source>
        <dbReference type="ARBA" id="ARBA00038310"/>
    </source>
</evidence>
<gene>
    <name evidence="3" type="ORF">C1H76_4929</name>
</gene>
<accession>A0A4U7B449</accession>
<dbReference type="InterPro" id="IPR006680">
    <property type="entry name" value="Amidohydro-rel"/>
</dbReference>
<evidence type="ECO:0000313" key="4">
    <source>
        <dbReference type="Proteomes" id="UP000308133"/>
    </source>
</evidence>
<dbReference type="SUPFAM" id="SSF51556">
    <property type="entry name" value="Metallo-dependent hydrolases"/>
    <property type="match status" value="1"/>
</dbReference>
<dbReference type="GO" id="GO:0016787">
    <property type="term" value="F:hydrolase activity"/>
    <property type="evidence" value="ECO:0007669"/>
    <property type="project" value="InterPro"/>
</dbReference>
<dbReference type="Gene3D" id="3.20.20.140">
    <property type="entry name" value="Metal-dependent hydrolases"/>
    <property type="match status" value="1"/>
</dbReference>
<sequence length="355" mass="39856">MPTPIIDSHVHLWPESAANADGHAWMGIVTQLAKQHVLSDYRRAAKQESSSDVKVDGIVYVETDRKYQADTSKPLEQWAKGPLDEIKFLRSIVEGNASQTHSELLKGIVAWAPLDQGLQVFEQWLELVKQTVGDQTWSKIKGFRFLLQAITDQTEFEKLVFGQEFLHTLRAFSSGGRDLVFDVGVDAHSGGLWQLEAWAKVLEQVNGNGKSRTKFVMNHLCKPDLTESHTPAASQSSEFQQWSQCIQKFASHPRVYMKLSGAFSELSNGKVNTTSAEELASRIKPWTDVVFDAFGSDRIMFGSDWPVSNIRGPAGEDSWSVWKDVVDVVIRQRQLSDDQQSRIWAGTAKEAYSLE</sequence>
<protein>
    <submittedName>
        <fullName evidence="3">L-rhamnono-gamma-lactonase-like protein</fullName>
    </submittedName>
</protein>
<comment type="similarity">
    <text evidence="1">Belongs to the metallo-dependent hydrolases superfamily.</text>
</comment>
<comment type="caution">
    <text evidence="3">The sequence shown here is derived from an EMBL/GenBank/DDBJ whole genome shotgun (WGS) entry which is preliminary data.</text>
</comment>
<name>A0A4U7B449_9PEZI</name>
<dbReference type="InterPro" id="IPR032466">
    <property type="entry name" value="Metal_Hydrolase"/>
</dbReference>
<proteinExistence type="inferred from homology"/>
<organism evidence="3 4">
    <name type="scientific">Elsinoe australis</name>
    <dbReference type="NCBI Taxonomy" id="40998"/>
    <lineage>
        <taxon>Eukaryota</taxon>
        <taxon>Fungi</taxon>
        <taxon>Dikarya</taxon>
        <taxon>Ascomycota</taxon>
        <taxon>Pezizomycotina</taxon>
        <taxon>Dothideomycetes</taxon>
        <taxon>Dothideomycetidae</taxon>
        <taxon>Myriangiales</taxon>
        <taxon>Elsinoaceae</taxon>
        <taxon>Elsinoe</taxon>
    </lineage>
</organism>